<proteinExistence type="predicted"/>
<keyword evidence="1" id="KW-0734">Signal transduction inhibitor</keyword>
<dbReference type="SMART" id="SM00049">
    <property type="entry name" value="DEP"/>
    <property type="match status" value="1"/>
</dbReference>
<dbReference type="GO" id="GO:0008277">
    <property type="term" value="P:regulation of G protein-coupled receptor signaling pathway"/>
    <property type="evidence" value="ECO:0007669"/>
    <property type="project" value="InterPro"/>
</dbReference>
<organism evidence="4 5">
    <name type="scientific">Callipepla squamata</name>
    <name type="common">Scaled quail</name>
    <dbReference type="NCBI Taxonomy" id="9009"/>
    <lineage>
        <taxon>Eukaryota</taxon>
        <taxon>Metazoa</taxon>
        <taxon>Chordata</taxon>
        <taxon>Craniata</taxon>
        <taxon>Vertebrata</taxon>
        <taxon>Euteleostomi</taxon>
        <taxon>Archelosauria</taxon>
        <taxon>Archosauria</taxon>
        <taxon>Dinosauria</taxon>
        <taxon>Saurischia</taxon>
        <taxon>Theropoda</taxon>
        <taxon>Coelurosauria</taxon>
        <taxon>Aves</taxon>
        <taxon>Neognathae</taxon>
        <taxon>Galloanserae</taxon>
        <taxon>Galliformes</taxon>
        <taxon>Odontophoridae</taxon>
        <taxon>Callipepla</taxon>
    </lineage>
</organism>
<dbReference type="PANTHER" id="PTHR45746">
    <property type="entry name" value="LP21163P"/>
    <property type="match status" value="1"/>
</dbReference>
<dbReference type="Pfam" id="PF18148">
    <property type="entry name" value="RGS_DHEX"/>
    <property type="match status" value="1"/>
</dbReference>
<dbReference type="EMBL" id="MCFN01001016">
    <property type="protein sequence ID" value="OXB53975.1"/>
    <property type="molecule type" value="Genomic_DNA"/>
</dbReference>
<dbReference type="PANTHER" id="PTHR45746:SF3">
    <property type="entry name" value="REGULATOR OF G-PROTEIN SIGNALING 11"/>
    <property type="match status" value="1"/>
</dbReference>
<evidence type="ECO:0000256" key="1">
    <source>
        <dbReference type="ARBA" id="ARBA00022700"/>
    </source>
</evidence>
<dbReference type="Gene3D" id="1.10.10.10">
    <property type="entry name" value="Winged helix-like DNA-binding domain superfamily/Winged helix DNA-binding domain"/>
    <property type="match status" value="1"/>
</dbReference>
<dbReference type="InterPro" id="IPR047017">
    <property type="entry name" value="RGS6/7/9/11_DHEX_sf"/>
</dbReference>
<dbReference type="GO" id="GO:0005886">
    <property type="term" value="C:plasma membrane"/>
    <property type="evidence" value="ECO:0007669"/>
    <property type="project" value="TreeGrafter"/>
</dbReference>
<reference evidence="4 5" key="1">
    <citation type="submission" date="2016-07" db="EMBL/GenBank/DDBJ databases">
        <title>Disparate Historic Effective Population Sizes Predicted by Modern Levels of Genome Diversity for the Scaled Quail (Callipepla squamata) and the Northern Bobwhite (Colinus virginianus): Inferences from First and Second Generation Draft Genome Assemblies for Sympatric New World Quail.</title>
        <authorList>
            <person name="Oldeschulte D.L."/>
            <person name="Halley Y.A."/>
            <person name="Bhattarai E.K."/>
            <person name="Brashear W.A."/>
            <person name="Hill J."/>
            <person name="Metz R.P."/>
            <person name="Johnson C.D."/>
            <person name="Rollins D."/>
            <person name="Peterson M.J."/>
            <person name="Bickhart D.M."/>
            <person name="Decker J.E."/>
            <person name="Seabury C.M."/>
        </authorList>
    </citation>
    <scope>NUCLEOTIDE SEQUENCE [LARGE SCALE GENOMIC DNA]</scope>
    <source>
        <strain evidence="4 5">Texas</strain>
        <tissue evidence="4">Leg muscle</tissue>
    </source>
</reference>
<name>A0A226MFC8_CALSU</name>
<dbReference type="GO" id="GO:0005737">
    <property type="term" value="C:cytoplasm"/>
    <property type="evidence" value="ECO:0007669"/>
    <property type="project" value="TreeGrafter"/>
</dbReference>
<accession>A0A226MFC8</accession>
<dbReference type="InterPro" id="IPR036390">
    <property type="entry name" value="WH_DNA-bd_sf"/>
</dbReference>
<comment type="caution">
    <text evidence="4">The sequence shown here is derived from an EMBL/GenBank/DDBJ whole genome shotgun (WGS) entry which is preliminary data.</text>
</comment>
<dbReference type="STRING" id="9009.A0A226MFC8"/>
<evidence type="ECO:0000313" key="5">
    <source>
        <dbReference type="Proteomes" id="UP000198323"/>
    </source>
</evidence>
<evidence type="ECO:0000256" key="2">
    <source>
        <dbReference type="SAM" id="MobiDB-lite"/>
    </source>
</evidence>
<dbReference type="OrthoDB" id="196547at2759"/>
<keyword evidence="5" id="KW-1185">Reference proteome</keyword>
<dbReference type="CDD" id="cd04450">
    <property type="entry name" value="DEP_RGS7-like"/>
    <property type="match status" value="1"/>
</dbReference>
<evidence type="ECO:0000259" key="3">
    <source>
        <dbReference type="PROSITE" id="PS50186"/>
    </source>
</evidence>
<dbReference type="InterPro" id="IPR036388">
    <property type="entry name" value="WH-like_DNA-bd_sf"/>
</dbReference>
<dbReference type="InterPro" id="IPR040759">
    <property type="entry name" value="RGS_DHEX"/>
</dbReference>
<dbReference type="InterPro" id="IPR000591">
    <property type="entry name" value="DEP_dom"/>
</dbReference>
<dbReference type="GO" id="GO:0043005">
    <property type="term" value="C:neuron projection"/>
    <property type="evidence" value="ECO:0007669"/>
    <property type="project" value="TreeGrafter"/>
</dbReference>
<evidence type="ECO:0000313" key="4">
    <source>
        <dbReference type="EMBL" id="OXB53975.1"/>
    </source>
</evidence>
<dbReference type="Proteomes" id="UP000198323">
    <property type="component" value="Unassembled WGS sequence"/>
</dbReference>
<dbReference type="Gene3D" id="1.10.1240.60">
    <property type="match status" value="2"/>
</dbReference>
<dbReference type="GO" id="GO:0005096">
    <property type="term" value="F:GTPase activator activity"/>
    <property type="evidence" value="ECO:0007669"/>
    <property type="project" value="TreeGrafter"/>
</dbReference>
<feature type="domain" description="DEP" evidence="3">
    <location>
        <begin position="32"/>
        <end position="133"/>
    </location>
</feature>
<dbReference type="SUPFAM" id="SSF46785">
    <property type="entry name" value="Winged helix' DNA-binding domain"/>
    <property type="match status" value="1"/>
</dbReference>
<dbReference type="InterPro" id="IPR047016">
    <property type="entry name" value="RGS6/7/9/11"/>
</dbReference>
<gene>
    <name evidence="4" type="ORF">ASZ78_006733</name>
</gene>
<dbReference type="PROSITE" id="PS50186">
    <property type="entry name" value="DEP"/>
    <property type="match status" value="1"/>
</dbReference>
<feature type="region of interest" description="Disordered" evidence="2">
    <location>
        <begin position="71"/>
        <end position="96"/>
    </location>
</feature>
<dbReference type="AlphaFoldDB" id="A0A226MFC8"/>
<dbReference type="GO" id="GO:0035556">
    <property type="term" value="P:intracellular signal transduction"/>
    <property type="evidence" value="ECO:0007669"/>
    <property type="project" value="InterPro"/>
</dbReference>
<dbReference type="GO" id="GO:0009968">
    <property type="term" value="P:negative regulation of signal transduction"/>
    <property type="evidence" value="ECO:0007669"/>
    <property type="project" value="UniProtKB-KW"/>
</dbReference>
<sequence>MTIGGPRGGGQPRLQMPCLGKMERMIVSMQDPDMGIKMRNQRLLITVIPHAMTGNDIVEWLIQKYGISEEGESPARGRGGSRQLAEQPGSSPCPHPESLHLGNLIVRHGYIYPLRDPRSLVLRADESPYRFQTPYFWTSTKWPATELDYAIYLAKKNIRKQGDLIEHEKVRVMSCGASAHLAWGSLCWSSNRTQGRARVRVPRYAHSSTAPQDNYNLLHKRINHTWDFVVMQAREQLR</sequence>
<protein>
    <recommendedName>
        <fullName evidence="3">DEP domain-containing protein</fullName>
    </recommendedName>
</protein>